<accession>A0AA39J2Q6</accession>
<gene>
    <name evidence="2" type="ORF">EV421DRAFT_1892617</name>
</gene>
<feature type="region of interest" description="Disordered" evidence="1">
    <location>
        <begin position="25"/>
        <end position="98"/>
    </location>
</feature>
<protein>
    <submittedName>
        <fullName evidence="2">Uncharacterized protein</fullName>
    </submittedName>
</protein>
<evidence type="ECO:0000313" key="2">
    <source>
        <dbReference type="EMBL" id="KAK0435040.1"/>
    </source>
</evidence>
<name>A0AA39J2Q6_9AGAR</name>
<comment type="caution">
    <text evidence="2">The sequence shown here is derived from an EMBL/GenBank/DDBJ whole genome shotgun (WGS) entry which is preliminary data.</text>
</comment>
<organism evidence="2 3">
    <name type="scientific">Armillaria borealis</name>
    <dbReference type="NCBI Taxonomy" id="47425"/>
    <lineage>
        <taxon>Eukaryota</taxon>
        <taxon>Fungi</taxon>
        <taxon>Dikarya</taxon>
        <taxon>Basidiomycota</taxon>
        <taxon>Agaricomycotina</taxon>
        <taxon>Agaricomycetes</taxon>
        <taxon>Agaricomycetidae</taxon>
        <taxon>Agaricales</taxon>
        <taxon>Marasmiineae</taxon>
        <taxon>Physalacriaceae</taxon>
        <taxon>Armillaria</taxon>
    </lineage>
</organism>
<proteinExistence type="predicted"/>
<dbReference type="AlphaFoldDB" id="A0AA39J2Q6"/>
<feature type="compositionally biased region" description="Basic and acidic residues" evidence="1">
    <location>
        <begin position="40"/>
        <end position="54"/>
    </location>
</feature>
<evidence type="ECO:0000313" key="3">
    <source>
        <dbReference type="Proteomes" id="UP001175226"/>
    </source>
</evidence>
<dbReference type="Proteomes" id="UP001175226">
    <property type="component" value="Unassembled WGS sequence"/>
</dbReference>
<reference evidence="2" key="1">
    <citation type="submission" date="2023-06" db="EMBL/GenBank/DDBJ databases">
        <authorList>
            <consortium name="Lawrence Berkeley National Laboratory"/>
            <person name="Ahrendt S."/>
            <person name="Sahu N."/>
            <person name="Indic B."/>
            <person name="Wong-Bajracharya J."/>
            <person name="Merenyi Z."/>
            <person name="Ke H.-M."/>
            <person name="Monk M."/>
            <person name="Kocsube S."/>
            <person name="Drula E."/>
            <person name="Lipzen A."/>
            <person name="Balint B."/>
            <person name="Henrissat B."/>
            <person name="Andreopoulos B."/>
            <person name="Martin F.M."/>
            <person name="Harder C.B."/>
            <person name="Rigling D."/>
            <person name="Ford K.L."/>
            <person name="Foster G.D."/>
            <person name="Pangilinan J."/>
            <person name="Papanicolaou A."/>
            <person name="Barry K."/>
            <person name="LaButti K."/>
            <person name="Viragh M."/>
            <person name="Koriabine M."/>
            <person name="Yan M."/>
            <person name="Riley R."/>
            <person name="Champramary S."/>
            <person name="Plett K.L."/>
            <person name="Tsai I.J."/>
            <person name="Slot J."/>
            <person name="Sipos G."/>
            <person name="Plett J."/>
            <person name="Nagy L.G."/>
            <person name="Grigoriev I.V."/>
        </authorList>
    </citation>
    <scope>NUCLEOTIDE SEQUENCE</scope>
    <source>
        <strain evidence="2">FPL87.14</strain>
    </source>
</reference>
<feature type="compositionally biased region" description="Acidic residues" evidence="1">
    <location>
        <begin position="55"/>
        <end position="66"/>
    </location>
</feature>
<dbReference type="EMBL" id="JAUEPT010000066">
    <property type="protein sequence ID" value="KAK0435040.1"/>
    <property type="molecule type" value="Genomic_DNA"/>
</dbReference>
<dbReference type="Pfam" id="PF18759">
    <property type="entry name" value="Plavaka"/>
    <property type="match status" value="1"/>
</dbReference>
<keyword evidence="3" id="KW-1185">Reference proteome</keyword>
<dbReference type="InterPro" id="IPR041078">
    <property type="entry name" value="Plavaka"/>
</dbReference>
<sequence length="890" mass="101202">MKGRLPCFFPNCRSQHINSVHASINSSHSTAVPPPAYTDGSEHNSDLDVSVESREEGDDRMDLDDPDPLHDHASGSPLPRAEKHFHPYLTGTPCDEHGTDLQLGTPPPPRPLPENLFEPFDDEVQFHLADFLFRKVEMSQGNIDELLELWALSQRDHDTFGPFADHDKLYSRIDAIKLGDVPWKCIVCEVPSDLPPDAPSWQHEEYQIWYRDPDTVISNMLANADFAKEFNPAAYVQVDANGKHRWCDFMSGNYAWRHSTKIYEGNPDAKGAMYVSIIVGADKTTVSVATGHVEYHPLYISIGNIHNSVQCAHRNGVIPIGFLAIPKSERKYDNDPAFHLFKKKLYHQSIAAIFRSLKPAMTVPVVRLCPDGYYHHVVYDFAAFIADYPEQVYLAGIVGGWCPKCTAWSGNLDGDTASRQTRELMELLLDEYSGQDILWFNFGIDEGILARPFTHFFPRADIHEMLTPDLLHQIIKGTFKDHLVDWVGDYLKITEGEKRANEILDDIDQRIATIPAFPALRHFPHGRHFKQCTGDDSKALMKVYLPTVTDYLPEPIMLCLSSFLDFCYLVHRSDIDESTLTEIGTAVEHFHHYRKVFIQSGVRDDFALPCQHAMVHYRQNIIDFGAPNGVCSSITESRHITAVKKPWRRSNRNQALSQMLLTNQWLDKLHAQRAFLADNGLVAPNHPPPPDPFDTEKEDAGAVNEQVLAEVTLARTREDDLTANEMDIEQCPQITSKVYIHHSVVACFYAPKRIRSMPSWYGYPRRDCAFVVEDDSKVGFHGMSVVRIQMFLSFMHGGTKYPCALVQWFEKVGCNPDRKTGMWVVQPEQRYRWPVRSVVHLDSLFRGAHLAPVFGPNPVPLKFYYASSLDCFNAFFVNKYADHDANEIVF</sequence>
<evidence type="ECO:0000256" key="1">
    <source>
        <dbReference type="SAM" id="MobiDB-lite"/>
    </source>
</evidence>